<dbReference type="EMBL" id="RCZC01000004">
    <property type="protein sequence ID" value="TPG52035.1"/>
    <property type="molecule type" value="Genomic_DNA"/>
</dbReference>
<dbReference type="OrthoDB" id="7427781at2"/>
<evidence type="ECO:0000313" key="1">
    <source>
        <dbReference type="EMBL" id="TPG52035.1"/>
    </source>
</evidence>
<organism evidence="1 2">
    <name type="scientific">Sphingomonas glacialis</name>
    <dbReference type="NCBI Taxonomy" id="658225"/>
    <lineage>
        <taxon>Bacteria</taxon>
        <taxon>Pseudomonadati</taxon>
        <taxon>Pseudomonadota</taxon>
        <taxon>Alphaproteobacteria</taxon>
        <taxon>Sphingomonadales</taxon>
        <taxon>Sphingomonadaceae</taxon>
        <taxon>Sphingomonas</taxon>
    </lineage>
</organism>
<name>A0A502FRE9_9SPHN</name>
<proteinExistence type="predicted"/>
<dbReference type="Proteomes" id="UP000319931">
    <property type="component" value="Unassembled WGS sequence"/>
</dbReference>
<dbReference type="RefSeq" id="WP_140851106.1">
    <property type="nucleotide sequence ID" value="NZ_RCZC01000004.1"/>
</dbReference>
<keyword evidence="2" id="KW-1185">Reference proteome</keyword>
<evidence type="ECO:0000313" key="2">
    <source>
        <dbReference type="Proteomes" id="UP000319931"/>
    </source>
</evidence>
<reference evidence="1 2" key="1">
    <citation type="journal article" date="2019" name="Environ. Microbiol.">
        <title>Species interactions and distinct microbial communities in high Arctic permafrost affected cryosols are associated with the CH4 and CO2 gas fluxes.</title>
        <authorList>
            <person name="Altshuler I."/>
            <person name="Hamel J."/>
            <person name="Turney S."/>
            <person name="Magnuson E."/>
            <person name="Levesque R."/>
            <person name="Greer C."/>
            <person name="Whyte L.G."/>
        </authorList>
    </citation>
    <scope>NUCLEOTIDE SEQUENCE [LARGE SCALE GENOMIC DNA]</scope>
    <source>
        <strain evidence="1 2">E6.1</strain>
    </source>
</reference>
<comment type="caution">
    <text evidence="1">The sequence shown here is derived from an EMBL/GenBank/DDBJ whole genome shotgun (WGS) entry which is preliminary data.</text>
</comment>
<protein>
    <submittedName>
        <fullName evidence="1">Uncharacterized protein</fullName>
    </submittedName>
</protein>
<gene>
    <name evidence="1" type="ORF">EAH76_15045</name>
</gene>
<accession>A0A502FRE9</accession>
<dbReference type="AlphaFoldDB" id="A0A502FRE9"/>
<sequence>MRARGADFGVKDLLRERGYRWADGEKKVWWWREIEDERLVEEQFWLDGHVYAMDARPKAIGPDLERVTPRTRFL</sequence>